<dbReference type="Gene3D" id="1.10.150.650">
    <property type="match status" value="1"/>
</dbReference>
<dbReference type="GO" id="GO:0035312">
    <property type="term" value="F:5'-3' DNA exonuclease activity"/>
    <property type="evidence" value="ECO:0007669"/>
    <property type="project" value="TreeGrafter"/>
</dbReference>
<dbReference type="Pfam" id="PF02811">
    <property type="entry name" value="PHP"/>
    <property type="match status" value="1"/>
</dbReference>
<name>A0A412Z380_9FIRM</name>
<gene>
    <name evidence="2" type="ORF">DWW02_17215</name>
</gene>
<accession>A0A412Z380</accession>
<dbReference type="InterPro" id="IPR004013">
    <property type="entry name" value="PHP_dom"/>
</dbReference>
<dbReference type="InterPro" id="IPR052018">
    <property type="entry name" value="PHP_domain"/>
</dbReference>
<sequence>MAYKRAAYSCDLHTHTNHSDGRKTPKEVIDEAAEVGLKVLAITDHDVIPPEFIDTEDGPVSVTEYARKKGIICIPGIEISCDTENEDVHLVCLGCDWKHPFFRQMEKEIQGSKLESYRTMLENFKRAGYHAEWNDMLCQTGNIRHPERIQKKQIFQYLADSGAASEWSQVKKMVQTNSELSVKRRKPDTVDIIKKIHETGGVVILAHPYLIAEPVNWQGKPITRKAYIDELIDAGLDGIEVRYTYDKTSYRGCQSKDEIAEEVRLLYGDRVAILSGGSDCHGETKEQVANPRSLGEEGITFSYMQSNQLLRNFL</sequence>
<feature type="domain" description="Polymerase/histidinol phosphatase N-terminal" evidence="1">
    <location>
        <begin position="10"/>
        <end position="83"/>
    </location>
</feature>
<organism evidence="2 3">
    <name type="scientific">Enterocloster bolteae</name>
    <dbReference type="NCBI Taxonomy" id="208479"/>
    <lineage>
        <taxon>Bacteria</taxon>
        <taxon>Bacillati</taxon>
        <taxon>Bacillota</taxon>
        <taxon>Clostridia</taxon>
        <taxon>Lachnospirales</taxon>
        <taxon>Lachnospiraceae</taxon>
        <taxon>Enterocloster</taxon>
    </lineage>
</organism>
<dbReference type="RefSeq" id="WP_002572992.1">
    <property type="nucleotide sequence ID" value="NZ_CATYQV010000006.1"/>
</dbReference>
<evidence type="ECO:0000313" key="3">
    <source>
        <dbReference type="Proteomes" id="UP000284543"/>
    </source>
</evidence>
<reference evidence="2 3" key="1">
    <citation type="submission" date="2018-08" db="EMBL/GenBank/DDBJ databases">
        <title>A genome reference for cultivated species of the human gut microbiota.</title>
        <authorList>
            <person name="Zou Y."/>
            <person name="Xue W."/>
            <person name="Luo G."/>
        </authorList>
    </citation>
    <scope>NUCLEOTIDE SEQUENCE [LARGE SCALE GENOMIC DNA]</scope>
    <source>
        <strain evidence="2 3">AF14-18</strain>
    </source>
</reference>
<dbReference type="PANTHER" id="PTHR42924">
    <property type="entry name" value="EXONUCLEASE"/>
    <property type="match status" value="1"/>
</dbReference>
<dbReference type="SUPFAM" id="SSF89550">
    <property type="entry name" value="PHP domain-like"/>
    <property type="match status" value="1"/>
</dbReference>
<protein>
    <submittedName>
        <fullName evidence="2">PHP domain-containing protein</fullName>
    </submittedName>
</protein>
<dbReference type="AlphaFoldDB" id="A0A412Z380"/>
<dbReference type="InterPro" id="IPR003141">
    <property type="entry name" value="Pol/His_phosphatase_N"/>
</dbReference>
<proteinExistence type="predicted"/>
<dbReference type="Proteomes" id="UP000284543">
    <property type="component" value="Unassembled WGS sequence"/>
</dbReference>
<dbReference type="Gene3D" id="3.20.20.140">
    <property type="entry name" value="Metal-dependent hydrolases"/>
    <property type="match status" value="1"/>
</dbReference>
<dbReference type="PANTHER" id="PTHR42924:SF11">
    <property type="entry name" value="POLYMERASE_HISTIDINOL PHOSPHATASE N-TERMINAL DOMAIN-CONTAINING PROTEIN"/>
    <property type="match status" value="1"/>
</dbReference>
<evidence type="ECO:0000259" key="1">
    <source>
        <dbReference type="SMART" id="SM00481"/>
    </source>
</evidence>
<comment type="caution">
    <text evidence="2">The sequence shown here is derived from an EMBL/GenBank/DDBJ whole genome shotgun (WGS) entry which is preliminary data.</text>
</comment>
<dbReference type="SMART" id="SM00481">
    <property type="entry name" value="POLIIIAc"/>
    <property type="match status" value="1"/>
</dbReference>
<dbReference type="InterPro" id="IPR016195">
    <property type="entry name" value="Pol/histidinol_Pase-like"/>
</dbReference>
<evidence type="ECO:0000313" key="2">
    <source>
        <dbReference type="EMBL" id="RGV74403.1"/>
    </source>
</evidence>
<dbReference type="GO" id="GO:0004534">
    <property type="term" value="F:5'-3' RNA exonuclease activity"/>
    <property type="evidence" value="ECO:0007669"/>
    <property type="project" value="TreeGrafter"/>
</dbReference>
<dbReference type="CDD" id="cd07438">
    <property type="entry name" value="PHP_HisPPase_AMP"/>
    <property type="match status" value="1"/>
</dbReference>
<dbReference type="EMBL" id="QRZM01000007">
    <property type="protein sequence ID" value="RGV74403.1"/>
    <property type="molecule type" value="Genomic_DNA"/>
</dbReference>